<reference evidence="2" key="1">
    <citation type="submission" date="2021-03" db="EMBL/GenBank/DDBJ databases">
        <title>Identification and antibiotic profiling of Wohlfahrtiimonas chitiniclastica, an underestimated human pathogen.</title>
        <authorList>
            <person name="Kopf A."/>
            <person name="Bunk B."/>
            <person name="Coldewey S."/>
            <person name="Gunzer F."/>
            <person name="Riedel T."/>
            <person name="Schroettner P."/>
        </authorList>
    </citation>
    <scope>NUCLEOTIDE SEQUENCE</scope>
    <source>
        <strain evidence="2">DSM 100917</strain>
    </source>
</reference>
<gene>
    <name evidence="2" type="ORF">J7561_04185</name>
</gene>
<dbReference type="SUPFAM" id="SSF55298">
    <property type="entry name" value="YjgF-like"/>
    <property type="match status" value="1"/>
</dbReference>
<dbReference type="FunFam" id="3.30.1330.40:FF:000001">
    <property type="entry name" value="L-PSP family endoribonuclease"/>
    <property type="match status" value="1"/>
</dbReference>
<dbReference type="InterPro" id="IPR035959">
    <property type="entry name" value="RutC-like_sf"/>
</dbReference>
<dbReference type="CDD" id="cd00448">
    <property type="entry name" value="YjgF_YER057c_UK114_family"/>
    <property type="match status" value="1"/>
</dbReference>
<dbReference type="PANTHER" id="PTHR11803">
    <property type="entry name" value="2-IMINOBUTANOATE/2-IMINOPROPANOATE DEAMINASE RIDA"/>
    <property type="match status" value="1"/>
</dbReference>
<evidence type="ECO:0000313" key="2">
    <source>
        <dbReference type="EMBL" id="MBS7824400.1"/>
    </source>
</evidence>
<dbReference type="NCBIfam" id="TIGR00004">
    <property type="entry name" value="Rid family detoxifying hydrolase"/>
    <property type="match status" value="1"/>
</dbReference>
<dbReference type="AlphaFoldDB" id="A0AB35C0U0"/>
<dbReference type="Proteomes" id="UP000680020">
    <property type="component" value="Unassembled WGS sequence"/>
</dbReference>
<dbReference type="Gene3D" id="3.30.1330.40">
    <property type="entry name" value="RutC-like"/>
    <property type="match status" value="1"/>
</dbReference>
<dbReference type="Pfam" id="PF01042">
    <property type="entry name" value="Ribonuc_L-PSP"/>
    <property type="match status" value="1"/>
</dbReference>
<dbReference type="InterPro" id="IPR006056">
    <property type="entry name" value="RidA"/>
</dbReference>
<dbReference type="GeneID" id="58264490"/>
<accession>A0AB35C0U0</accession>
<evidence type="ECO:0000313" key="3">
    <source>
        <dbReference type="Proteomes" id="UP000680020"/>
    </source>
</evidence>
<dbReference type="EMBL" id="JAGIBU010000002">
    <property type="protein sequence ID" value="MBS7824400.1"/>
    <property type="molecule type" value="Genomic_DNA"/>
</dbReference>
<evidence type="ECO:0000256" key="1">
    <source>
        <dbReference type="ARBA" id="ARBA00010552"/>
    </source>
</evidence>
<protein>
    <submittedName>
        <fullName evidence="2">RidA family protein</fullName>
    </submittedName>
</protein>
<dbReference type="RefSeq" id="WP_026165756.1">
    <property type="nucleotide sequence ID" value="NZ_JAGIBR010000010.1"/>
</dbReference>
<proteinExistence type="inferred from homology"/>
<comment type="caution">
    <text evidence="2">The sequence shown here is derived from an EMBL/GenBank/DDBJ whole genome shotgun (WGS) entry which is preliminary data.</text>
</comment>
<comment type="similarity">
    <text evidence="1">Belongs to the RutC family.</text>
</comment>
<name>A0AB35C0U0_9GAMM</name>
<dbReference type="PANTHER" id="PTHR11803:SF58">
    <property type="entry name" value="PROTEIN HMF1-RELATED"/>
    <property type="match status" value="1"/>
</dbReference>
<organism evidence="2 3">
    <name type="scientific">Wohlfahrtiimonas chitiniclastica</name>
    <dbReference type="NCBI Taxonomy" id="400946"/>
    <lineage>
        <taxon>Bacteria</taxon>
        <taxon>Pseudomonadati</taxon>
        <taxon>Pseudomonadota</taxon>
        <taxon>Gammaproteobacteria</taxon>
        <taxon>Cardiobacteriales</taxon>
        <taxon>Ignatzschineriaceae</taxon>
        <taxon>Wohlfahrtiimonas</taxon>
    </lineage>
</organism>
<dbReference type="GO" id="GO:0005829">
    <property type="term" value="C:cytosol"/>
    <property type="evidence" value="ECO:0007669"/>
    <property type="project" value="TreeGrafter"/>
</dbReference>
<sequence length="127" mass="13948">MMKKVIDSPKAPKAVGPYSQAQVFKDLLFTSGQIPLDPDSGAVVGNDVKTQAQRVFENLRAVLEEAGASFDTVIKATCYLDNMEDFAAFNEIYAHYLGESLPARSCFEVARLPKDVLCEVELIAYVP</sequence>
<dbReference type="InterPro" id="IPR006175">
    <property type="entry name" value="YjgF/YER057c/UK114"/>
</dbReference>
<dbReference type="GO" id="GO:0019239">
    <property type="term" value="F:deaminase activity"/>
    <property type="evidence" value="ECO:0007669"/>
    <property type="project" value="TreeGrafter"/>
</dbReference>